<keyword evidence="3" id="KW-0574">Periplasm</keyword>
<comment type="caution">
    <text evidence="5">The sequence shown here is derived from an EMBL/GenBank/DDBJ whole genome shotgun (WGS) entry which is preliminary data.</text>
</comment>
<gene>
    <name evidence="5" type="ORF">EOW66_16530</name>
</gene>
<dbReference type="Pfam" id="PF03480">
    <property type="entry name" value="DctP"/>
    <property type="match status" value="1"/>
</dbReference>
<reference evidence="6" key="2">
    <citation type="submission" date="2019-01" db="EMBL/GenBank/DDBJ databases">
        <title>Sinorhodobacter populi sp. nov. isolated from the symptomatic bark tissue of Populus euramericana canker.</title>
        <authorList>
            <person name="Li Y."/>
        </authorList>
    </citation>
    <scope>NUCLEOTIDE SEQUENCE [LARGE SCALE GENOMIC DNA]</scope>
    <source>
        <strain evidence="6">CGMCC 1.12963</strain>
    </source>
</reference>
<keyword evidence="2" id="KW-0732">Signal</keyword>
<keyword evidence="6" id="KW-1185">Reference proteome</keyword>
<dbReference type="PANTHER" id="PTHR33376">
    <property type="match status" value="1"/>
</dbReference>
<evidence type="ECO:0000256" key="1">
    <source>
        <dbReference type="ARBA" id="ARBA00004418"/>
    </source>
</evidence>
<dbReference type="InterPro" id="IPR018389">
    <property type="entry name" value="DctP_fam"/>
</dbReference>
<dbReference type="Proteomes" id="UP000288071">
    <property type="component" value="Unassembled WGS sequence"/>
</dbReference>
<dbReference type="NCBIfam" id="NF037995">
    <property type="entry name" value="TRAP_S1"/>
    <property type="match status" value="1"/>
</dbReference>
<dbReference type="AlphaFoldDB" id="A0A443LK12"/>
<evidence type="ECO:0000256" key="4">
    <source>
        <dbReference type="SAM" id="MobiDB-lite"/>
    </source>
</evidence>
<dbReference type="GO" id="GO:0055085">
    <property type="term" value="P:transmembrane transport"/>
    <property type="evidence" value="ECO:0007669"/>
    <property type="project" value="InterPro"/>
</dbReference>
<accession>A0A443LK12</accession>
<evidence type="ECO:0000256" key="3">
    <source>
        <dbReference type="ARBA" id="ARBA00022764"/>
    </source>
</evidence>
<dbReference type="Gene3D" id="3.40.190.170">
    <property type="entry name" value="Bacterial extracellular solute-binding protein, family 7"/>
    <property type="match status" value="1"/>
</dbReference>
<evidence type="ECO:0000313" key="5">
    <source>
        <dbReference type="EMBL" id="RWR49479.1"/>
    </source>
</evidence>
<comment type="subcellular location">
    <subcellularLocation>
        <location evidence="1">Periplasm</location>
    </subcellularLocation>
</comment>
<feature type="compositionally biased region" description="Pro residues" evidence="4">
    <location>
        <begin position="1"/>
        <end position="12"/>
    </location>
</feature>
<reference evidence="5 6" key="1">
    <citation type="submission" date="2019-01" db="EMBL/GenBank/DDBJ databases">
        <title>Sinorhodobacter populi sp. nov. isolated from the symptomatic bark tissue of Populus euramericana canker.</title>
        <authorList>
            <person name="Xu G."/>
        </authorList>
    </citation>
    <scope>NUCLEOTIDE SEQUENCE [LARGE SCALE GENOMIC DNA]</scope>
    <source>
        <strain evidence="5 6">CGMCC 1.12963</strain>
    </source>
</reference>
<organism evidence="5 6">
    <name type="scientific">Paenirhodobacter huangdaonensis</name>
    <dbReference type="NCBI Taxonomy" id="2501515"/>
    <lineage>
        <taxon>Bacteria</taxon>
        <taxon>Pseudomonadati</taxon>
        <taxon>Pseudomonadota</taxon>
        <taxon>Alphaproteobacteria</taxon>
        <taxon>Rhodobacterales</taxon>
        <taxon>Rhodobacter group</taxon>
        <taxon>Paenirhodobacter</taxon>
    </lineage>
</organism>
<dbReference type="EMBL" id="SAVA01000011">
    <property type="protein sequence ID" value="RWR49479.1"/>
    <property type="molecule type" value="Genomic_DNA"/>
</dbReference>
<evidence type="ECO:0000256" key="2">
    <source>
        <dbReference type="ARBA" id="ARBA00022729"/>
    </source>
</evidence>
<sequence>MAPPPNAVPRPLPRTRCRASTARPSSTGTIPRNDADERARGGCGRPGHHRSRQDQQGNRDMLKLLTKPLLIGALAIAALPARAQSVTWDLANEYPPNSVHAQSADTFIETLKQVSGGDIVVTAHHGAALGYKSLDQYDAVGDGALDLASSFATPWSGINPVFVLSSIPFLVTTPAEERLLYEIAKPYYEAVLERDNQVLLFATPWPPSGLWGNKPLDSMDALAGVKLRTYDANGTITFGNTPATPVQLSWADTVPQLSTGAIDAVLTSADGGSASQLWEQQSHFTEVNYAMPLQFVHMNRDAYEALSDEQKAWVAEAAKAAEDFGWNLLADRVSQNYAEMKSHGMTVVTDVDPAYIAALTEAAKPALEEWKAKMGPDAEAILTAFEAKRAQ</sequence>
<dbReference type="CDD" id="cd13602">
    <property type="entry name" value="PBP2_TRAP_BpDctp6_7"/>
    <property type="match status" value="1"/>
</dbReference>
<proteinExistence type="predicted"/>
<name>A0A443LK12_9RHOB</name>
<dbReference type="GO" id="GO:0042597">
    <property type="term" value="C:periplasmic space"/>
    <property type="evidence" value="ECO:0007669"/>
    <property type="project" value="UniProtKB-SubCell"/>
</dbReference>
<dbReference type="PANTHER" id="PTHR33376:SF4">
    <property type="entry name" value="SIALIC ACID-BINDING PERIPLASMIC PROTEIN SIAP"/>
    <property type="match status" value="1"/>
</dbReference>
<dbReference type="InterPro" id="IPR038404">
    <property type="entry name" value="TRAP_DctP_sf"/>
</dbReference>
<evidence type="ECO:0000313" key="6">
    <source>
        <dbReference type="Proteomes" id="UP000288071"/>
    </source>
</evidence>
<protein>
    <submittedName>
        <fullName evidence="5">C4-dicarboxylate ABC transporter substrate-binding protein</fullName>
    </submittedName>
</protein>
<feature type="region of interest" description="Disordered" evidence="4">
    <location>
        <begin position="1"/>
        <end position="58"/>
    </location>
</feature>